<evidence type="ECO:0000313" key="9">
    <source>
        <dbReference type="Proteomes" id="UP000019150"/>
    </source>
</evidence>
<feature type="compositionally biased region" description="Low complexity" evidence="6">
    <location>
        <begin position="82"/>
        <end position="101"/>
    </location>
</feature>
<dbReference type="InterPro" id="IPR017853">
    <property type="entry name" value="GH"/>
</dbReference>
<accession>W5TS96</accession>
<feature type="region of interest" description="Disordered" evidence="6">
    <location>
        <begin position="21"/>
        <end position="47"/>
    </location>
</feature>
<feature type="domain" description="Glycoside hydrolase family 3 N-terminal" evidence="7">
    <location>
        <begin position="118"/>
        <end position="434"/>
    </location>
</feature>
<proteinExistence type="inferred from homology"/>
<evidence type="ECO:0000256" key="2">
    <source>
        <dbReference type="ARBA" id="ARBA00005336"/>
    </source>
</evidence>
<dbReference type="PANTHER" id="PTHR30480">
    <property type="entry name" value="BETA-HEXOSAMINIDASE-RELATED"/>
    <property type="match status" value="1"/>
</dbReference>
<evidence type="ECO:0000256" key="3">
    <source>
        <dbReference type="ARBA" id="ARBA00012663"/>
    </source>
</evidence>
<keyword evidence="5" id="KW-0326">Glycosidase</keyword>
<dbReference type="AlphaFoldDB" id="W5TS96"/>
<feature type="region of interest" description="Disordered" evidence="6">
    <location>
        <begin position="72"/>
        <end position="101"/>
    </location>
</feature>
<keyword evidence="9" id="KW-1185">Reference proteome</keyword>
<organism evidence="8 9">
    <name type="scientific">Nocardia nova SH22a</name>
    <dbReference type="NCBI Taxonomy" id="1415166"/>
    <lineage>
        <taxon>Bacteria</taxon>
        <taxon>Bacillati</taxon>
        <taxon>Actinomycetota</taxon>
        <taxon>Actinomycetes</taxon>
        <taxon>Mycobacteriales</taxon>
        <taxon>Nocardiaceae</taxon>
        <taxon>Nocardia</taxon>
    </lineage>
</organism>
<dbReference type="PATRIC" id="fig|1415166.3.peg.7600"/>
<dbReference type="Pfam" id="PF00933">
    <property type="entry name" value="Glyco_hydro_3"/>
    <property type="match status" value="1"/>
</dbReference>
<comment type="catalytic activity">
    <reaction evidence="1">
        <text>Hydrolysis of terminal non-reducing N-acetyl-D-hexosamine residues in N-acetyl-beta-D-hexosaminides.</text>
        <dbReference type="EC" id="3.2.1.52"/>
    </reaction>
</comment>
<keyword evidence="4 8" id="KW-0378">Hydrolase</keyword>
<dbReference type="Gene3D" id="3.20.20.300">
    <property type="entry name" value="Glycoside hydrolase, family 3, N-terminal domain"/>
    <property type="match status" value="1"/>
</dbReference>
<evidence type="ECO:0000256" key="6">
    <source>
        <dbReference type="SAM" id="MobiDB-lite"/>
    </source>
</evidence>
<dbReference type="eggNOG" id="COG1472">
    <property type="taxonomic scope" value="Bacteria"/>
</dbReference>
<dbReference type="KEGG" id="nno:NONO_c74070"/>
<reference evidence="8 9" key="1">
    <citation type="journal article" date="2014" name="Appl. Environ. Microbiol.">
        <title>Insights into the Microbial Degradation of Rubber and Gutta-Percha by Analysis of the Complete Genome of Nocardia nova SH22a.</title>
        <authorList>
            <person name="Luo Q."/>
            <person name="Hiessl S."/>
            <person name="Poehlein A."/>
            <person name="Daniel R."/>
            <person name="Steinbuchel A."/>
        </authorList>
    </citation>
    <scope>NUCLEOTIDE SEQUENCE [LARGE SCALE GENOMIC DNA]</scope>
    <source>
        <strain evidence="8">SH22a</strain>
    </source>
</reference>
<dbReference type="GO" id="GO:0004563">
    <property type="term" value="F:beta-N-acetylhexosaminidase activity"/>
    <property type="evidence" value="ECO:0007669"/>
    <property type="project" value="UniProtKB-EC"/>
</dbReference>
<evidence type="ECO:0000259" key="7">
    <source>
        <dbReference type="Pfam" id="PF00933"/>
    </source>
</evidence>
<sequence length="442" mass="46150">MDFAARADDVPDPAWSFAAVGQRRGVADGRQGGGKRPRVGSGGANDYGRNMRNVAGIVLAVAAITLTGCSGGNSSNPATTSGAAPGTPSRTGATAATAPTTTAGEQNCAAGYLAQFSTRQKLAQLLTVGVKNAADAEQTVRDEQVGGIFVGSWTDQSMLADQQIEQVKAAAHTPLMVTIDEEGGRVSRLKNQLGPAPSAREAAQTMSADEYYQQSLARGQEMKKLGITVNFAPDVDVSDEPDDEVIGDRSYSEDPQVVTQFADAYIRAMHDAGLGAVMKHFPGHGHGSGDSHTGAVRTPPLDEMQQVDLVPFRNLIDSGAAVMVGHLDVPGLTDPNVPASISPQAMALLRQGTGYGAAPYNGPIFTDDLSGMAAITARMGIEEAVATALEAGADDALWISTDAVSSVLDRLEQEVRDGKLTMRQIDDSVLRVAKFKGIQLPC</sequence>
<dbReference type="HOGENOM" id="CLU_008392_0_4_11"/>
<dbReference type="InterPro" id="IPR036962">
    <property type="entry name" value="Glyco_hydro_3_N_sf"/>
</dbReference>
<dbReference type="InterPro" id="IPR001764">
    <property type="entry name" value="Glyco_hydro_3_N"/>
</dbReference>
<dbReference type="Proteomes" id="UP000019150">
    <property type="component" value="Chromosome"/>
</dbReference>
<dbReference type="EC" id="3.2.1.52" evidence="3"/>
<dbReference type="SUPFAM" id="SSF51445">
    <property type="entry name" value="(Trans)glycosidases"/>
    <property type="match status" value="1"/>
</dbReference>
<gene>
    <name evidence="8" type="ORF">NONO_c74070</name>
</gene>
<evidence type="ECO:0000256" key="1">
    <source>
        <dbReference type="ARBA" id="ARBA00001231"/>
    </source>
</evidence>
<protein>
    <recommendedName>
        <fullName evidence="3">beta-N-acetylhexosaminidase</fullName>
        <ecNumber evidence="3">3.2.1.52</ecNumber>
    </recommendedName>
</protein>
<dbReference type="GO" id="GO:0005975">
    <property type="term" value="P:carbohydrate metabolic process"/>
    <property type="evidence" value="ECO:0007669"/>
    <property type="project" value="InterPro"/>
</dbReference>
<evidence type="ECO:0000256" key="5">
    <source>
        <dbReference type="ARBA" id="ARBA00023295"/>
    </source>
</evidence>
<evidence type="ECO:0000256" key="4">
    <source>
        <dbReference type="ARBA" id="ARBA00022801"/>
    </source>
</evidence>
<name>W5TS96_9NOCA</name>
<dbReference type="STRING" id="1415166.NONO_c74070"/>
<dbReference type="PANTHER" id="PTHR30480:SF13">
    <property type="entry name" value="BETA-HEXOSAMINIDASE"/>
    <property type="match status" value="1"/>
</dbReference>
<feature type="compositionally biased region" description="Polar residues" evidence="6">
    <location>
        <begin position="72"/>
        <end position="81"/>
    </location>
</feature>
<dbReference type="GO" id="GO:0009254">
    <property type="term" value="P:peptidoglycan turnover"/>
    <property type="evidence" value="ECO:0007669"/>
    <property type="project" value="TreeGrafter"/>
</dbReference>
<comment type="similarity">
    <text evidence="2">Belongs to the glycosyl hydrolase 3 family.</text>
</comment>
<dbReference type="InterPro" id="IPR050226">
    <property type="entry name" value="NagZ_Beta-hexosaminidase"/>
</dbReference>
<evidence type="ECO:0000313" key="8">
    <source>
        <dbReference type="EMBL" id="AHH22162.1"/>
    </source>
</evidence>
<dbReference type="EMBL" id="CP006850">
    <property type="protein sequence ID" value="AHH22162.1"/>
    <property type="molecule type" value="Genomic_DNA"/>
</dbReference>